<sequence>MTMESNEIFVTAIMVAGFLTVHLQVHRLRFLDVTPRSRWLSFAGGVAVAYVFLHVLPDIGMHSREFSDELGVSPTAAESAVYSLALAGLAVFYGLERAVKVSREKARAAGEGDRIQDDVLYLHLVTYGSFNALVGYLLLHREESGDWALALFFIAMALHFLTADFGMRQDHREAYDRLARWIISAAVVGGWVLGIFIALSPVLIGGLFAFLAGGIILNVLKEELPEERQSYFLPFLLGVILYAGLIMAERHWV</sequence>
<keyword evidence="1" id="KW-0812">Transmembrane</keyword>
<accession>A0ABP9KN75</accession>
<proteinExistence type="predicted"/>
<evidence type="ECO:0000313" key="3">
    <source>
        <dbReference type="Proteomes" id="UP001500518"/>
    </source>
</evidence>
<reference evidence="3" key="1">
    <citation type="journal article" date="2019" name="Int. J. Syst. Evol. Microbiol.">
        <title>The Global Catalogue of Microorganisms (GCM) 10K type strain sequencing project: providing services to taxonomists for standard genome sequencing and annotation.</title>
        <authorList>
            <consortium name="The Broad Institute Genomics Platform"/>
            <consortium name="The Broad Institute Genome Sequencing Center for Infectious Disease"/>
            <person name="Wu L."/>
            <person name="Ma J."/>
        </authorList>
    </citation>
    <scope>NUCLEOTIDE SEQUENCE [LARGE SCALE GENOMIC DNA]</scope>
    <source>
        <strain evidence="3">JCM 18014</strain>
    </source>
</reference>
<protein>
    <recommendedName>
        <fullName evidence="4">ZIP Zinc transporter</fullName>
    </recommendedName>
</protein>
<keyword evidence="1" id="KW-1133">Transmembrane helix</keyword>
<evidence type="ECO:0008006" key="4">
    <source>
        <dbReference type="Google" id="ProtNLM"/>
    </source>
</evidence>
<dbReference type="Proteomes" id="UP001500518">
    <property type="component" value="Unassembled WGS sequence"/>
</dbReference>
<feature type="transmembrane region" description="Helical" evidence="1">
    <location>
        <begin position="119"/>
        <end position="139"/>
    </location>
</feature>
<feature type="transmembrane region" description="Helical" evidence="1">
    <location>
        <begin position="37"/>
        <end position="56"/>
    </location>
</feature>
<dbReference type="EMBL" id="BAABHV010000021">
    <property type="protein sequence ID" value="GAA5060953.1"/>
    <property type="molecule type" value="Genomic_DNA"/>
</dbReference>
<feature type="transmembrane region" description="Helical" evidence="1">
    <location>
        <begin position="232"/>
        <end position="248"/>
    </location>
</feature>
<keyword evidence="3" id="KW-1185">Reference proteome</keyword>
<dbReference type="RefSeq" id="WP_346033811.1">
    <property type="nucleotide sequence ID" value="NZ_BAABHV010000021.1"/>
</dbReference>
<feature type="transmembrane region" description="Helical" evidence="1">
    <location>
        <begin position="76"/>
        <end position="95"/>
    </location>
</feature>
<comment type="caution">
    <text evidence="2">The sequence shown here is derived from an EMBL/GenBank/DDBJ whole genome shotgun (WGS) entry which is preliminary data.</text>
</comment>
<feature type="transmembrane region" description="Helical" evidence="1">
    <location>
        <begin position="6"/>
        <end position="25"/>
    </location>
</feature>
<organism evidence="2 3">
    <name type="scientific">Erythrobacter westpacificensis</name>
    <dbReference type="NCBI Taxonomy" id="1055231"/>
    <lineage>
        <taxon>Bacteria</taxon>
        <taxon>Pseudomonadati</taxon>
        <taxon>Pseudomonadota</taxon>
        <taxon>Alphaproteobacteria</taxon>
        <taxon>Sphingomonadales</taxon>
        <taxon>Erythrobacteraceae</taxon>
        <taxon>Erythrobacter/Porphyrobacter group</taxon>
        <taxon>Erythrobacter</taxon>
    </lineage>
</organism>
<gene>
    <name evidence="2" type="ORF">GCM10023208_29900</name>
</gene>
<feature type="transmembrane region" description="Helical" evidence="1">
    <location>
        <begin position="203"/>
        <end position="220"/>
    </location>
</feature>
<evidence type="ECO:0000313" key="2">
    <source>
        <dbReference type="EMBL" id="GAA5060953.1"/>
    </source>
</evidence>
<keyword evidence="1" id="KW-0472">Membrane</keyword>
<name>A0ABP9KN75_9SPHN</name>
<evidence type="ECO:0000256" key="1">
    <source>
        <dbReference type="SAM" id="Phobius"/>
    </source>
</evidence>
<feature type="transmembrane region" description="Helical" evidence="1">
    <location>
        <begin position="145"/>
        <end position="166"/>
    </location>
</feature>